<evidence type="ECO:0000313" key="2">
    <source>
        <dbReference type="Proteomes" id="UP001056120"/>
    </source>
</evidence>
<accession>A0ACB9DB74</accession>
<organism evidence="1 2">
    <name type="scientific">Smallanthus sonchifolius</name>
    <dbReference type="NCBI Taxonomy" id="185202"/>
    <lineage>
        <taxon>Eukaryota</taxon>
        <taxon>Viridiplantae</taxon>
        <taxon>Streptophyta</taxon>
        <taxon>Embryophyta</taxon>
        <taxon>Tracheophyta</taxon>
        <taxon>Spermatophyta</taxon>
        <taxon>Magnoliopsida</taxon>
        <taxon>eudicotyledons</taxon>
        <taxon>Gunneridae</taxon>
        <taxon>Pentapetalae</taxon>
        <taxon>asterids</taxon>
        <taxon>campanulids</taxon>
        <taxon>Asterales</taxon>
        <taxon>Asteraceae</taxon>
        <taxon>Asteroideae</taxon>
        <taxon>Heliantheae alliance</taxon>
        <taxon>Millerieae</taxon>
        <taxon>Smallanthus</taxon>
    </lineage>
</organism>
<reference evidence="1 2" key="2">
    <citation type="journal article" date="2022" name="Mol. Ecol. Resour.">
        <title>The genomes of chicory, endive, great burdock and yacon provide insights into Asteraceae paleo-polyploidization history and plant inulin production.</title>
        <authorList>
            <person name="Fan W."/>
            <person name="Wang S."/>
            <person name="Wang H."/>
            <person name="Wang A."/>
            <person name="Jiang F."/>
            <person name="Liu H."/>
            <person name="Zhao H."/>
            <person name="Xu D."/>
            <person name="Zhang Y."/>
        </authorList>
    </citation>
    <scope>NUCLEOTIDE SEQUENCE [LARGE SCALE GENOMIC DNA]</scope>
    <source>
        <strain evidence="2">cv. Yunnan</strain>
        <tissue evidence="1">Leaves</tissue>
    </source>
</reference>
<dbReference type="Proteomes" id="UP001056120">
    <property type="component" value="Linkage Group LG20"/>
</dbReference>
<evidence type="ECO:0000313" key="1">
    <source>
        <dbReference type="EMBL" id="KAI3743546.1"/>
    </source>
</evidence>
<keyword evidence="2" id="KW-1185">Reference proteome</keyword>
<dbReference type="EMBL" id="CM042037">
    <property type="protein sequence ID" value="KAI3743546.1"/>
    <property type="molecule type" value="Genomic_DNA"/>
</dbReference>
<name>A0ACB9DB74_9ASTR</name>
<comment type="caution">
    <text evidence="1">The sequence shown here is derived from an EMBL/GenBank/DDBJ whole genome shotgun (WGS) entry which is preliminary data.</text>
</comment>
<protein>
    <submittedName>
        <fullName evidence="1">Uncharacterized protein</fullName>
    </submittedName>
</protein>
<reference evidence="2" key="1">
    <citation type="journal article" date="2022" name="Mol. Ecol. Resour.">
        <title>The genomes of chicory, endive, great burdock and yacon provide insights into Asteraceae palaeo-polyploidization history and plant inulin production.</title>
        <authorList>
            <person name="Fan W."/>
            <person name="Wang S."/>
            <person name="Wang H."/>
            <person name="Wang A."/>
            <person name="Jiang F."/>
            <person name="Liu H."/>
            <person name="Zhao H."/>
            <person name="Xu D."/>
            <person name="Zhang Y."/>
        </authorList>
    </citation>
    <scope>NUCLEOTIDE SEQUENCE [LARGE SCALE GENOMIC DNA]</scope>
    <source>
        <strain evidence="2">cv. Yunnan</strain>
    </source>
</reference>
<proteinExistence type="predicted"/>
<sequence>MAQRRYAESINNLESLGMAFLHRLNTRQIRLQINHRNKREIGSFSISPMRFTLLHGCFALLCLSIEGSHALTPEVCWKYVLPNSPMPKAIKELLKEGEASKHLNGQPSSIFPNGVSKNQLKDQPSSIFPSYGASKDQLKDQPSSIFPSYGASKDQLQDQPFSIFPSYGASKDQLKDQPSSYFPSYGASKDQLKDQPSSVWCI</sequence>
<gene>
    <name evidence="1" type="ORF">L1987_61256</name>
</gene>